<dbReference type="SUPFAM" id="SSF161098">
    <property type="entry name" value="MetI-like"/>
    <property type="match status" value="1"/>
</dbReference>
<feature type="signal peptide" evidence="8">
    <location>
        <begin position="1"/>
        <end position="25"/>
    </location>
</feature>
<organism evidence="10 11">
    <name type="scientific">Nonomuraea roseoviolacea subsp. carminata</name>
    <dbReference type="NCBI Taxonomy" id="160689"/>
    <lineage>
        <taxon>Bacteria</taxon>
        <taxon>Bacillati</taxon>
        <taxon>Actinomycetota</taxon>
        <taxon>Actinomycetes</taxon>
        <taxon>Streptosporangiales</taxon>
        <taxon>Streptosporangiaceae</taxon>
        <taxon>Nonomuraea</taxon>
    </lineage>
</organism>
<feature type="transmembrane region" description="Helical" evidence="7">
    <location>
        <begin position="178"/>
        <end position="197"/>
    </location>
</feature>
<sequence length="314" mass="31847">MASYLVRRLVMLAATLLVSSLVVFAGLSAAPGDPLTTLSGGRSLPPQTVALLVERYHLNEPFLVRYASWLGGAARGDLGVSIQLRQDVSALIAARAGTTLGLIGYAALIVVVAGVAAGLLAALRPGTVDTVVVAATAVVVAVPPFVAAMALIGVFAVGLRWLPALGDGAGLWDGVRHLTLPALALAAAAAAAVARITRTSVREELGREHVQTAVARGIPYAAVVRRHALRNAAVPIGTLTGMTVASMIALAAVVERAFGLSGLGATLVNAALSKDFAVVQGVSLVLVTAFVLVNTLVDVGAALLDPRITLGGRS</sequence>
<protein>
    <submittedName>
        <fullName evidence="10">Peptide/nickel transport system permease protein</fullName>
    </submittedName>
</protein>
<evidence type="ECO:0000256" key="4">
    <source>
        <dbReference type="ARBA" id="ARBA00022692"/>
    </source>
</evidence>
<dbReference type="PROSITE" id="PS50928">
    <property type="entry name" value="ABC_TM1"/>
    <property type="match status" value="1"/>
</dbReference>
<keyword evidence="6 7" id="KW-0472">Membrane</keyword>
<keyword evidence="8" id="KW-0732">Signal</keyword>
<dbReference type="Proteomes" id="UP001320766">
    <property type="component" value="Unassembled WGS sequence"/>
</dbReference>
<dbReference type="PANTHER" id="PTHR43163:SF3">
    <property type="entry name" value="PEPTIDE ABC TRANSPORTER PERMEASE PROTEIN"/>
    <property type="match status" value="1"/>
</dbReference>
<dbReference type="InterPro" id="IPR035906">
    <property type="entry name" value="MetI-like_sf"/>
</dbReference>
<gene>
    <name evidence="10" type="ORF">HD595_008562</name>
</gene>
<evidence type="ECO:0000256" key="7">
    <source>
        <dbReference type="RuleBase" id="RU363032"/>
    </source>
</evidence>
<feature type="chain" id="PRO_5046820682" evidence="8">
    <location>
        <begin position="26"/>
        <end position="314"/>
    </location>
</feature>
<dbReference type="Pfam" id="PF00528">
    <property type="entry name" value="BPD_transp_1"/>
    <property type="match status" value="1"/>
</dbReference>
<evidence type="ECO:0000256" key="3">
    <source>
        <dbReference type="ARBA" id="ARBA00022475"/>
    </source>
</evidence>
<reference evidence="10 11" key="1">
    <citation type="submission" date="2022-06" db="EMBL/GenBank/DDBJ databases">
        <title>Sequencing the genomes of 1000 actinobacteria strains.</title>
        <authorList>
            <person name="Klenk H.-P."/>
        </authorList>
    </citation>
    <scope>NUCLEOTIDE SEQUENCE [LARGE SCALE GENOMIC DNA]</scope>
    <source>
        <strain evidence="10 11">DSM 44170</strain>
    </source>
</reference>
<feature type="transmembrane region" description="Helical" evidence="7">
    <location>
        <begin position="282"/>
        <end position="304"/>
    </location>
</feature>
<dbReference type="RefSeq" id="WP_253779841.1">
    <property type="nucleotide sequence ID" value="NZ_JAMZEC010000001.1"/>
</dbReference>
<evidence type="ECO:0000256" key="5">
    <source>
        <dbReference type="ARBA" id="ARBA00022989"/>
    </source>
</evidence>
<dbReference type="Pfam" id="PF19300">
    <property type="entry name" value="BPD_transp_1_N"/>
    <property type="match status" value="1"/>
</dbReference>
<dbReference type="InterPro" id="IPR045621">
    <property type="entry name" value="BPD_transp_1_N"/>
</dbReference>
<evidence type="ECO:0000256" key="6">
    <source>
        <dbReference type="ARBA" id="ARBA00023136"/>
    </source>
</evidence>
<evidence type="ECO:0000256" key="1">
    <source>
        <dbReference type="ARBA" id="ARBA00004651"/>
    </source>
</evidence>
<comment type="similarity">
    <text evidence="7">Belongs to the binding-protein-dependent transport system permease family.</text>
</comment>
<proteinExistence type="inferred from homology"/>
<feature type="transmembrane region" description="Helical" evidence="7">
    <location>
        <begin position="130"/>
        <end position="158"/>
    </location>
</feature>
<keyword evidence="5 7" id="KW-1133">Transmembrane helix</keyword>
<evidence type="ECO:0000313" key="11">
    <source>
        <dbReference type="Proteomes" id="UP001320766"/>
    </source>
</evidence>
<keyword evidence="2 7" id="KW-0813">Transport</keyword>
<keyword evidence="11" id="KW-1185">Reference proteome</keyword>
<evidence type="ECO:0000256" key="2">
    <source>
        <dbReference type="ARBA" id="ARBA00022448"/>
    </source>
</evidence>
<evidence type="ECO:0000259" key="9">
    <source>
        <dbReference type="PROSITE" id="PS50928"/>
    </source>
</evidence>
<feature type="domain" description="ABC transmembrane type-1" evidence="9">
    <location>
        <begin position="96"/>
        <end position="297"/>
    </location>
</feature>
<name>A0ABT1KEK5_9ACTN</name>
<keyword evidence="4 7" id="KW-0812">Transmembrane</keyword>
<evidence type="ECO:0000256" key="8">
    <source>
        <dbReference type="SAM" id="SignalP"/>
    </source>
</evidence>
<comment type="subcellular location">
    <subcellularLocation>
        <location evidence="1 7">Cell membrane</location>
        <topology evidence="1 7">Multi-pass membrane protein</topology>
    </subcellularLocation>
</comment>
<accession>A0ABT1KEK5</accession>
<evidence type="ECO:0000313" key="10">
    <source>
        <dbReference type="EMBL" id="MCP2352440.1"/>
    </source>
</evidence>
<dbReference type="Gene3D" id="1.10.3720.10">
    <property type="entry name" value="MetI-like"/>
    <property type="match status" value="1"/>
</dbReference>
<feature type="transmembrane region" description="Helical" evidence="7">
    <location>
        <begin position="102"/>
        <end position="123"/>
    </location>
</feature>
<feature type="transmembrane region" description="Helical" evidence="7">
    <location>
        <begin position="232"/>
        <end position="254"/>
    </location>
</feature>
<dbReference type="InterPro" id="IPR000515">
    <property type="entry name" value="MetI-like"/>
</dbReference>
<dbReference type="EMBL" id="JAMZEC010000001">
    <property type="protein sequence ID" value="MCP2352440.1"/>
    <property type="molecule type" value="Genomic_DNA"/>
</dbReference>
<keyword evidence="3" id="KW-1003">Cell membrane</keyword>
<dbReference type="PANTHER" id="PTHR43163">
    <property type="entry name" value="DIPEPTIDE TRANSPORT SYSTEM PERMEASE PROTEIN DPPB-RELATED"/>
    <property type="match status" value="1"/>
</dbReference>
<comment type="caution">
    <text evidence="10">The sequence shown here is derived from an EMBL/GenBank/DDBJ whole genome shotgun (WGS) entry which is preliminary data.</text>
</comment>